<accession>A0A2Z6NZ31</accession>
<keyword evidence="4" id="KW-1185">Reference proteome</keyword>
<keyword evidence="2" id="KW-0007">Acetylation</keyword>
<dbReference type="GO" id="GO:0030527">
    <property type="term" value="F:structural constituent of chromatin"/>
    <property type="evidence" value="ECO:0007669"/>
    <property type="project" value="InterPro"/>
</dbReference>
<gene>
    <name evidence="3" type="ORF">TSUD_305250</name>
</gene>
<evidence type="ECO:0000313" key="4">
    <source>
        <dbReference type="Proteomes" id="UP000242715"/>
    </source>
</evidence>
<organism evidence="3 4">
    <name type="scientific">Trifolium subterraneum</name>
    <name type="common">Subterranean clover</name>
    <dbReference type="NCBI Taxonomy" id="3900"/>
    <lineage>
        <taxon>Eukaryota</taxon>
        <taxon>Viridiplantae</taxon>
        <taxon>Streptophyta</taxon>
        <taxon>Embryophyta</taxon>
        <taxon>Tracheophyta</taxon>
        <taxon>Spermatophyta</taxon>
        <taxon>Magnoliopsida</taxon>
        <taxon>eudicotyledons</taxon>
        <taxon>Gunneridae</taxon>
        <taxon>Pentapetalae</taxon>
        <taxon>rosids</taxon>
        <taxon>fabids</taxon>
        <taxon>Fabales</taxon>
        <taxon>Fabaceae</taxon>
        <taxon>Papilionoideae</taxon>
        <taxon>50 kb inversion clade</taxon>
        <taxon>NPAAA clade</taxon>
        <taxon>Hologalegina</taxon>
        <taxon>IRL clade</taxon>
        <taxon>Trifolieae</taxon>
        <taxon>Trifolium</taxon>
    </lineage>
</organism>
<dbReference type="Gene3D" id="1.10.20.10">
    <property type="entry name" value="Histone, subunit A"/>
    <property type="match status" value="1"/>
</dbReference>
<evidence type="ECO:0000256" key="1">
    <source>
        <dbReference type="ARBA" id="ARBA00010343"/>
    </source>
</evidence>
<reference evidence="4" key="1">
    <citation type="journal article" date="2017" name="Front. Plant Sci.">
        <title>Climate Clever Clovers: New Paradigm to Reduce the Environmental Footprint of Ruminants by Breeding Low Methanogenic Forages Utilizing Haplotype Variation.</title>
        <authorList>
            <person name="Kaur P."/>
            <person name="Appels R."/>
            <person name="Bayer P.E."/>
            <person name="Keeble-Gagnere G."/>
            <person name="Wang J."/>
            <person name="Hirakawa H."/>
            <person name="Shirasawa K."/>
            <person name="Vercoe P."/>
            <person name="Stefanova K."/>
            <person name="Durmic Z."/>
            <person name="Nichols P."/>
            <person name="Revell C."/>
            <person name="Isobe S.N."/>
            <person name="Edwards D."/>
            <person name="Erskine W."/>
        </authorList>
    </citation>
    <scope>NUCLEOTIDE SEQUENCE [LARGE SCALE GENOMIC DNA]</scope>
    <source>
        <strain evidence="4">cv. Daliak</strain>
    </source>
</reference>
<dbReference type="GO" id="GO:0003677">
    <property type="term" value="F:DNA binding"/>
    <property type="evidence" value="ECO:0007669"/>
    <property type="project" value="InterPro"/>
</dbReference>
<dbReference type="InterPro" id="IPR000164">
    <property type="entry name" value="Histone_H3/CENP-A"/>
</dbReference>
<dbReference type="GO" id="GO:0000786">
    <property type="term" value="C:nucleosome"/>
    <property type="evidence" value="ECO:0007669"/>
    <property type="project" value="InterPro"/>
</dbReference>
<name>A0A2Z6NZ31_TRISU</name>
<dbReference type="GO" id="GO:0046982">
    <property type="term" value="F:protein heterodimerization activity"/>
    <property type="evidence" value="ECO:0007669"/>
    <property type="project" value="InterPro"/>
</dbReference>
<protein>
    <submittedName>
        <fullName evidence="3">Uncharacterized protein</fullName>
    </submittedName>
</protein>
<evidence type="ECO:0000313" key="3">
    <source>
        <dbReference type="EMBL" id="GAU42180.1"/>
    </source>
</evidence>
<evidence type="ECO:0000256" key="2">
    <source>
        <dbReference type="ARBA" id="ARBA00022990"/>
    </source>
</evidence>
<dbReference type="InterPro" id="IPR009072">
    <property type="entry name" value="Histone-fold"/>
</dbReference>
<dbReference type="AlphaFoldDB" id="A0A2Z6NZ31"/>
<dbReference type="PRINTS" id="PR00622">
    <property type="entry name" value="HISTONEH3"/>
</dbReference>
<proteinExistence type="inferred from homology"/>
<dbReference type="Proteomes" id="UP000242715">
    <property type="component" value="Unassembled WGS sequence"/>
</dbReference>
<sequence length="80" mass="9005">MEVVLFLLAARKSAPTTSGVKKPHHYRPGTVVLREIRNSVFTQFDYNISEAVITQFDPQHFSSLALEDSSSDEFNVSPIH</sequence>
<dbReference type="EMBL" id="DF973903">
    <property type="protein sequence ID" value="GAU42180.1"/>
    <property type="molecule type" value="Genomic_DNA"/>
</dbReference>
<comment type="similarity">
    <text evidence="1">Belongs to the histone H3 family.</text>
</comment>